<accession>A0AA39X8W7</accession>
<organism evidence="2 3">
    <name type="scientific">Bombardia bombarda</name>
    <dbReference type="NCBI Taxonomy" id="252184"/>
    <lineage>
        <taxon>Eukaryota</taxon>
        <taxon>Fungi</taxon>
        <taxon>Dikarya</taxon>
        <taxon>Ascomycota</taxon>
        <taxon>Pezizomycotina</taxon>
        <taxon>Sordariomycetes</taxon>
        <taxon>Sordariomycetidae</taxon>
        <taxon>Sordariales</taxon>
        <taxon>Lasiosphaeriaceae</taxon>
        <taxon>Bombardia</taxon>
    </lineage>
</organism>
<protein>
    <submittedName>
        <fullName evidence="2">Uncharacterized protein</fullName>
    </submittedName>
</protein>
<proteinExistence type="predicted"/>
<feature type="region of interest" description="Disordered" evidence="1">
    <location>
        <begin position="63"/>
        <end position="88"/>
    </location>
</feature>
<comment type="caution">
    <text evidence="2">The sequence shown here is derived from an EMBL/GenBank/DDBJ whole genome shotgun (WGS) entry which is preliminary data.</text>
</comment>
<name>A0AA39X8W7_9PEZI</name>
<dbReference type="AlphaFoldDB" id="A0AA39X8W7"/>
<gene>
    <name evidence="2" type="ORF">B0T17DRAFT_597734</name>
</gene>
<dbReference type="EMBL" id="JAULSR010000002">
    <property type="protein sequence ID" value="KAK0629335.1"/>
    <property type="molecule type" value="Genomic_DNA"/>
</dbReference>
<reference evidence="2" key="1">
    <citation type="submission" date="2023-06" db="EMBL/GenBank/DDBJ databases">
        <title>Genome-scale phylogeny and comparative genomics of the fungal order Sordariales.</title>
        <authorList>
            <consortium name="Lawrence Berkeley National Laboratory"/>
            <person name="Hensen N."/>
            <person name="Bonometti L."/>
            <person name="Westerberg I."/>
            <person name="Brannstrom I.O."/>
            <person name="Guillou S."/>
            <person name="Cros-Aarteil S."/>
            <person name="Calhoun S."/>
            <person name="Haridas S."/>
            <person name="Kuo A."/>
            <person name="Mondo S."/>
            <person name="Pangilinan J."/>
            <person name="Riley R."/>
            <person name="LaButti K."/>
            <person name="Andreopoulos B."/>
            <person name="Lipzen A."/>
            <person name="Chen C."/>
            <person name="Yanf M."/>
            <person name="Daum C."/>
            <person name="Ng V."/>
            <person name="Clum A."/>
            <person name="Steindorff A."/>
            <person name="Ohm R."/>
            <person name="Martin F."/>
            <person name="Silar P."/>
            <person name="Natvig D."/>
            <person name="Lalanne C."/>
            <person name="Gautier V."/>
            <person name="Ament-velasquez S.L."/>
            <person name="Kruys A."/>
            <person name="Hutchinson M.I."/>
            <person name="Powell A.J."/>
            <person name="Barry K."/>
            <person name="Miller A.N."/>
            <person name="Grigoriev I.V."/>
            <person name="Debuchy R."/>
            <person name="Gladieux P."/>
            <person name="Thoren M.H."/>
            <person name="Johannesson H."/>
        </authorList>
    </citation>
    <scope>NUCLEOTIDE SEQUENCE</scope>
    <source>
        <strain evidence="2">SMH3391-2</strain>
    </source>
</reference>
<dbReference type="Proteomes" id="UP001174934">
    <property type="component" value="Unassembled WGS sequence"/>
</dbReference>
<evidence type="ECO:0000256" key="1">
    <source>
        <dbReference type="SAM" id="MobiDB-lite"/>
    </source>
</evidence>
<keyword evidence="3" id="KW-1185">Reference proteome</keyword>
<evidence type="ECO:0000313" key="3">
    <source>
        <dbReference type="Proteomes" id="UP001174934"/>
    </source>
</evidence>
<evidence type="ECO:0000313" key="2">
    <source>
        <dbReference type="EMBL" id="KAK0629335.1"/>
    </source>
</evidence>
<sequence>MGLVSKVQMYHSACEGVRELYGVKFKSPILVYKQLTSTMSVKDLQIATSFSFLRTIFEAQSKRQSSMTSPPQDWETEAPPPYVEQDAEDGWSASSYAEPLPTVESSLVTMVAAFSILPRCTSPNIWSLVGHADDMAETVSRLADTVGKVPPATAPIVARLLCTAIDDHARIINGMSTSRAAEYFGFPRLYEIYEAAEGITAWDASISPMAHVQSGALDALSFLNMAIKSRTGAHEPDERVAIVSVLVIALKEVINAVAAAAAVTTTPSSAEMRSVVVANRYGCYASSLADIAIAISAVAAGSSCEEFEPHVKSLVTAISLVATAVASVNPAATPAAAVALTSSITAALASYLVDMAKKDFFFVSKIDQLVKLRNIYDRNALTAVRAMDALDHDALSTSIVRHAAVEAMKTFGGAICAAPRESLRWAIASSIKDAIIKVVDVVVAVPTASRPAIAAGYGCYASRVAGHVAQKVQHEYPGMGYVTYSMMVEFARKRKTSRWESLDFILS</sequence>